<sequence length="487" mass="51167">MFNQTFKLTTLAIATSLLAACGGGGGGGSSEAPFAPKTISGTAVDFYVAGADVDFTNPACQEAYPDLKTDENGKFTFNTTENCQETGFIITGGIDTVTKLPFDGQLKVKEINYQANSTNEIVASPLTTLQAELPDAEFKAILTNLGFANDKNGQGITDITTFDPITEGSNQQKAAVFILQQILTQLENAGLTTTEAAKSVQTTIATTPLLTGSGVDSAVITTIFNNAATSSPSLQAEIQANQTKVENVTTTINTSLTTAGSSTLEQYLAGNPTIVSEIQEQVTPALYNNFEIAGYNITSIINSDNTQRLAINKTSIDSLAQVKFNLNKAATGTDSIKLGFQATAAIGQNGQPETLTAYISEVNVSFDNTTAINKIIIPAGTIIEIETTLANAPKGSFEVAEDTEFLGDSIALTDLVAAFPILSQPYNNYKNLIVSSNQVNAEVSVFVAPTTYPVSATLGLNLGTFGLPNKAATVFSGFTSTGYFVIQ</sequence>
<evidence type="ECO:0000313" key="3">
    <source>
        <dbReference type="Proteomes" id="UP000243468"/>
    </source>
</evidence>
<dbReference type="AlphaFoldDB" id="A0A1G6HU66"/>
<feature type="signal peptide" evidence="1">
    <location>
        <begin position="1"/>
        <end position="19"/>
    </location>
</feature>
<protein>
    <recommendedName>
        <fullName evidence="4">Lipoprotein</fullName>
    </recommendedName>
</protein>
<dbReference type="EMBL" id="FMYO01000002">
    <property type="protein sequence ID" value="SDB97754.1"/>
    <property type="molecule type" value="Genomic_DNA"/>
</dbReference>
<reference evidence="3" key="1">
    <citation type="submission" date="2016-09" db="EMBL/GenBank/DDBJ databases">
        <authorList>
            <person name="Varghese N."/>
            <person name="Submissions S."/>
        </authorList>
    </citation>
    <scope>NUCLEOTIDE SEQUENCE [LARGE SCALE GENOMIC DNA]</scope>
    <source>
        <strain evidence="3">ANC 4667</strain>
    </source>
</reference>
<organism evidence="2 3">
    <name type="scientific">Acinetobacter kookii</name>
    <dbReference type="NCBI Taxonomy" id="1226327"/>
    <lineage>
        <taxon>Bacteria</taxon>
        <taxon>Pseudomonadati</taxon>
        <taxon>Pseudomonadota</taxon>
        <taxon>Gammaproteobacteria</taxon>
        <taxon>Moraxellales</taxon>
        <taxon>Moraxellaceae</taxon>
        <taxon>Acinetobacter</taxon>
    </lineage>
</organism>
<evidence type="ECO:0000256" key="1">
    <source>
        <dbReference type="SAM" id="SignalP"/>
    </source>
</evidence>
<gene>
    <name evidence="2" type="ORF">SAMN05421732_102212</name>
</gene>
<dbReference type="STRING" id="1226327.SAMN05421732_102212"/>
<evidence type="ECO:0008006" key="4">
    <source>
        <dbReference type="Google" id="ProtNLM"/>
    </source>
</evidence>
<dbReference type="PROSITE" id="PS51257">
    <property type="entry name" value="PROKAR_LIPOPROTEIN"/>
    <property type="match status" value="1"/>
</dbReference>
<name>A0A1G6HU66_9GAMM</name>
<proteinExistence type="predicted"/>
<evidence type="ECO:0000313" key="2">
    <source>
        <dbReference type="EMBL" id="SDB97754.1"/>
    </source>
</evidence>
<dbReference type="OrthoDB" id="6670339at2"/>
<dbReference type="RefSeq" id="WP_092819158.1">
    <property type="nucleotide sequence ID" value="NZ_BAABKJ010000001.1"/>
</dbReference>
<feature type="chain" id="PRO_5017392150" description="Lipoprotein" evidence="1">
    <location>
        <begin position="20"/>
        <end position="487"/>
    </location>
</feature>
<accession>A0A1G6HU66</accession>
<dbReference type="Proteomes" id="UP000243468">
    <property type="component" value="Unassembled WGS sequence"/>
</dbReference>
<keyword evidence="1" id="KW-0732">Signal</keyword>
<keyword evidence="3" id="KW-1185">Reference proteome</keyword>